<dbReference type="RefSeq" id="WP_101235924.1">
    <property type="nucleotide sequence ID" value="NZ_PISJ01000010.1"/>
</dbReference>
<feature type="transmembrane region" description="Helical" evidence="1">
    <location>
        <begin position="50"/>
        <end position="70"/>
    </location>
</feature>
<accession>A0A2N0WGY7</accession>
<evidence type="ECO:0000313" key="3">
    <source>
        <dbReference type="Proteomes" id="UP000233553"/>
    </source>
</evidence>
<comment type="caution">
    <text evidence="2">The sequence shown here is derived from an EMBL/GenBank/DDBJ whole genome shotgun (WGS) entry which is preliminary data.</text>
</comment>
<evidence type="ECO:0008006" key="4">
    <source>
        <dbReference type="Google" id="ProtNLM"/>
    </source>
</evidence>
<dbReference type="EMBL" id="PISJ01000010">
    <property type="protein sequence ID" value="PKF34688.1"/>
    <property type="molecule type" value="Genomic_DNA"/>
</dbReference>
<gene>
    <name evidence="2" type="ORF">CW311_05825</name>
</gene>
<feature type="transmembrane region" description="Helical" evidence="1">
    <location>
        <begin position="20"/>
        <end position="38"/>
    </location>
</feature>
<reference evidence="2 3" key="1">
    <citation type="submission" date="2017-12" db="EMBL/GenBank/DDBJ databases">
        <title>Draft Genome sequences of multiple microbial strains isolated from spacecraft associated surfaces.</title>
        <authorList>
            <person name="Seuylemezian A."/>
            <person name="Vaishampayan P."/>
            <person name="Venkateswaran K."/>
        </authorList>
    </citation>
    <scope>NUCLEOTIDE SEQUENCE [LARGE SCALE GENOMIC DNA]</scope>
    <source>
        <strain evidence="2 3">2P01AA</strain>
    </source>
</reference>
<protein>
    <recommendedName>
        <fullName evidence="4">Bacteriophage protein</fullName>
    </recommendedName>
</protein>
<proteinExistence type="predicted"/>
<evidence type="ECO:0000256" key="1">
    <source>
        <dbReference type="SAM" id="Phobius"/>
    </source>
</evidence>
<sequence length="131" mass="14624">MTELVSAGAGIAAVIKSYGVFFIVVMALTFMFLAWMVVIMTRLPKSRREWVVSLISTAVGSIAGGAFEIQHFGLQEWSQNPYGAFALGGLYFLCGLPVWAIIRWTFNYINAREDSTILDVAKEVKDFKDKF</sequence>
<keyword evidence="1" id="KW-0472">Membrane</keyword>
<evidence type="ECO:0000313" key="2">
    <source>
        <dbReference type="EMBL" id="PKF34688.1"/>
    </source>
</evidence>
<dbReference type="Proteomes" id="UP000233553">
    <property type="component" value="Unassembled WGS sequence"/>
</dbReference>
<organism evidence="2 3">
    <name type="scientific">Acinetobacter proteolyticus</name>
    <dbReference type="NCBI Taxonomy" id="1776741"/>
    <lineage>
        <taxon>Bacteria</taxon>
        <taxon>Pseudomonadati</taxon>
        <taxon>Pseudomonadota</taxon>
        <taxon>Gammaproteobacteria</taxon>
        <taxon>Moraxellales</taxon>
        <taxon>Moraxellaceae</taxon>
        <taxon>Acinetobacter</taxon>
    </lineage>
</organism>
<dbReference type="AlphaFoldDB" id="A0A2N0WGY7"/>
<keyword evidence="1" id="KW-0812">Transmembrane</keyword>
<name>A0A2N0WGY7_9GAMM</name>
<feature type="transmembrane region" description="Helical" evidence="1">
    <location>
        <begin position="82"/>
        <end position="102"/>
    </location>
</feature>
<keyword evidence="1" id="KW-1133">Transmembrane helix</keyword>